<keyword evidence="3" id="KW-1185">Reference proteome</keyword>
<dbReference type="PANTHER" id="PTHR36981">
    <property type="entry name" value="ZGC:195170"/>
    <property type="match status" value="1"/>
</dbReference>
<dbReference type="GeneID" id="106167330"/>
<evidence type="ECO:0000256" key="1">
    <source>
        <dbReference type="SAM" id="MobiDB-lite"/>
    </source>
</evidence>
<feature type="region of interest" description="Disordered" evidence="1">
    <location>
        <begin position="1"/>
        <end position="77"/>
    </location>
</feature>
<evidence type="ECO:0000313" key="4">
    <source>
        <dbReference type="RefSeq" id="XP_013401529.1"/>
    </source>
</evidence>
<reference evidence="4" key="1">
    <citation type="submission" date="2025-08" db="UniProtKB">
        <authorList>
            <consortium name="RefSeq"/>
        </authorList>
    </citation>
    <scope>IDENTIFICATION</scope>
    <source>
        <tissue evidence="4">Gonads</tissue>
    </source>
</reference>
<name>A0A1S3IVF6_LINAN</name>
<dbReference type="InParanoid" id="A0A1S3IVF6"/>
<dbReference type="RefSeq" id="XP_013401529.1">
    <property type="nucleotide sequence ID" value="XM_013546075.1"/>
</dbReference>
<proteinExistence type="predicted"/>
<feature type="domain" description="P2X purinoreceptor 7 intracellular" evidence="2">
    <location>
        <begin position="76"/>
        <end position="213"/>
    </location>
</feature>
<gene>
    <name evidence="4" type="primary">LOC106167330</name>
</gene>
<dbReference type="Proteomes" id="UP000085678">
    <property type="component" value="Unplaced"/>
</dbReference>
<dbReference type="AlphaFoldDB" id="A0A1S3IVF6"/>
<protein>
    <submittedName>
        <fullName evidence="4">P2X purinoceptor 7-like</fullName>
    </submittedName>
</protein>
<evidence type="ECO:0000313" key="3">
    <source>
        <dbReference type="Proteomes" id="UP000085678"/>
    </source>
</evidence>
<dbReference type="OrthoDB" id="5955457at2759"/>
<evidence type="ECO:0000259" key="2">
    <source>
        <dbReference type="Pfam" id="PF20478"/>
    </source>
</evidence>
<feature type="compositionally biased region" description="Low complexity" evidence="1">
    <location>
        <begin position="19"/>
        <end position="28"/>
    </location>
</feature>
<dbReference type="PANTHER" id="PTHR36981:SF1">
    <property type="entry name" value="P2X PURINORECEPTOR 7 INTRACELLULAR DOMAIN-CONTAINING PROTEIN"/>
    <property type="match status" value="1"/>
</dbReference>
<dbReference type="Pfam" id="PF20478">
    <property type="entry name" value="P2RX7_C"/>
    <property type="match status" value="1"/>
</dbReference>
<accession>A0A1S3IVF6</accession>
<sequence>MAESSDSTREIYHQDLSENESWSETNESFSEEEEDGILSLSEVGQALPQVKPYVLDPPAPDASTSSNASAAEGRECVRREDRRKTDEWCTCGHCQILPGASENICCNEVEIVQMKSKEENVQCITDHPGFEPVCLNKWVLETAWMQFRQQYGGKAFEGREDQRLRHIAYRQFVRWVWGWLGKKIRVTMPSCAVSCIRAHYPPPSEEEHFTGFKDQ</sequence>
<organism evidence="3 4">
    <name type="scientific">Lingula anatina</name>
    <name type="common">Brachiopod</name>
    <name type="synonym">Lingula unguis</name>
    <dbReference type="NCBI Taxonomy" id="7574"/>
    <lineage>
        <taxon>Eukaryota</taxon>
        <taxon>Metazoa</taxon>
        <taxon>Spiralia</taxon>
        <taxon>Lophotrochozoa</taxon>
        <taxon>Brachiopoda</taxon>
        <taxon>Linguliformea</taxon>
        <taxon>Lingulata</taxon>
        <taxon>Lingulida</taxon>
        <taxon>Linguloidea</taxon>
        <taxon>Lingulidae</taxon>
        <taxon>Lingula</taxon>
    </lineage>
</organism>
<feature type="compositionally biased region" description="Basic and acidic residues" evidence="1">
    <location>
        <begin position="1"/>
        <end position="16"/>
    </location>
</feature>
<dbReference type="KEGG" id="lak:106167330"/>
<dbReference type="InterPro" id="IPR046815">
    <property type="entry name" value="P2RX7_C"/>
</dbReference>